<dbReference type="InterPro" id="IPR016195">
    <property type="entry name" value="Pol/histidinol_Pase-like"/>
</dbReference>
<dbReference type="InterPro" id="IPR052018">
    <property type="entry name" value="PHP_domain"/>
</dbReference>
<keyword evidence="3" id="KW-1185">Reference proteome</keyword>
<gene>
    <name evidence="2" type="ORF">GO988_15370</name>
</gene>
<evidence type="ECO:0000259" key="1">
    <source>
        <dbReference type="SMART" id="SM00481"/>
    </source>
</evidence>
<dbReference type="GO" id="GO:0004534">
    <property type="term" value="F:5'-3' RNA exonuclease activity"/>
    <property type="evidence" value="ECO:0007669"/>
    <property type="project" value="TreeGrafter"/>
</dbReference>
<dbReference type="PANTHER" id="PTHR42924">
    <property type="entry name" value="EXONUCLEASE"/>
    <property type="match status" value="1"/>
</dbReference>
<accession>A0A7K1THA3</accession>
<comment type="caution">
    <text evidence="2">The sequence shown here is derived from an EMBL/GenBank/DDBJ whole genome shotgun (WGS) entry which is preliminary data.</text>
</comment>
<dbReference type="NCBIfam" id="NF045780">
    <property type="entry name" value="TrlF_fam_ATP"/>
    <property type="match status" value="1"/>
</dbReference>
<dbReference type="InterPro" id="IPR054787">
    <property type="entry name" value="TrlF_ATPase"/>
</dbReference>
<dbReference type="Gene3D" id="3.40.50.300">
    <property type="entry name" value="P-loop containing nucleotide triphosphate hydrolases"/>
    <property type="match status" value="1"/>
</dbReference>
<evidence type="ECO:0000313" key="2">
    <source>
        <dbReference type="EMBL" id="MVN77712.1"/>
    </source>
</evidence>
<dbReference type="SUPFAM" id="SSF89550">
    <property type="entry name" value="PHP domain-like"/>
    <property type="match status" value="1"/>
</dbReference>
<organism evidence="2 3">
    <name type="scientific">Hymenobacter ginkgonis</name>
    <dbReference type="NCBI Taxonomy" id="2682976"/>
    <lineage>
        <taxon>Bacteria</taxon>
        <taxon>Pseudomonadati</taxon>
        <taxon>Bacteroidota</taxon>
        <taxon>Cytophagia</taxon>
        <taxon>Cytophagales</taxon>
        <taxon>Hymenobacteraceae</taxon>
        <taxon>Hymenobacter</taxon>
    </lineage>
</organism>
<dbReference type="SMART" id="SM00481">
    <property type="entry name" value="POLIIIAc"/>
    <property type="match status" value="1"/>
</dbReference>
<dbReference type="InterPro" id="IPR027417">
    <property type="entry name" value="P-loop_NTPase"/>
</dbReference>
<dbReference type="PANTHER" id="PTHR42924:SF3">
    <property type="entry name" value="POLYMERASE_HISTIDINOL PHOSPHATASE N-TERMINAL DOMAIN-CONTAINING PROTEIN"/>
    <property type="match status" value="1"/>
</dbReference>
<dbReference type="Gene3D" id="3.20.20.140">
    <property type="entry name" value="Metal-dependent hydrolases"/>
    <property type="match status" value="1"/>
</dbReference>
<protein>
    <submittedName>
        <fullName evidence="2">AAA family ATPase</fullName>
    </submittedName>
</protein>
<dbReference type="RefSeq" id="WP_157566986.1">
    <property type="nucleotide sequence ID" value="NZ_WQKZ01000003.1"/>
</dbReference>
<dbReference type="AlphaFoldDB" id="A0A7K1THA3"/>
<dbReference type="InterPro" id="IPR003141">
    <property type="entry name" value="Pol/His_phosphatase_N"/>
</dbReference>
<reference evidence="2 3" key="1">
    <citation type="submission" date="2019-12" db="EMBL/GenBank/DDBJ databases">
        <title>Hymenobacter sp. HMF4947 Genome sequencing and assembly.</title>
        <authorList>
            <person name="Kang H."/>
            <person name="Cha I."/>
            <person name="Kim H."/>
            <person name="Joh K."/>
        </authorList>
    </citation>
    <scope>NUCLEOTIDE SEQUENCE [LARGE SCALE GENOMIC DNA]</scope>
    <source>
        <strain evidence="2 3">HMF4947</strain>
    </source>
</reference>
<dbReference type="EMBL" id="WQKZ01000003">
    <property type="protein sequence ID" value="MVN77712.1"/>
    <property type="molecule type" value="Genomic_DNA"/>
</dbReference>
<name>A0A7K1THA3_9BACT</name>
<sequence>MKKSQGSTWKKWDLHFHTPASFDYKNKSITNEEIIQTLQKNEIAAVAITDHHTMDVARIRELQQLGKAVDITIFPGIELRSDKGGSDSIHFIGIFPEDCNLDHVWTKLSITPADIAAKGGDEGFFCLFEPICAVIHQLGGLVSIHAGKKSNSVESITSALSHKMAQKRDMVDHIDIYEIGQTSDIEMYEQKVFPHLSKRLPLILCSDNHDIRNYSIKAPLWIKADNTFEGLKQIIHETDRVFVGETPEILRRVKNNPTKYIKTIKVSRISDAKTKEKWFENISIDINSELVTIIGNKGHGKSALLDIVALLGNVKGTDKYSFLTNARFKRNNKASNFKAEIIWHDGNGQERPLDYTPDNSSIERVKYIPQQFLEKLCNEQEAEFLSELKKVIFSHIPDELRQNTVTIDELLSNKSEILLGDIETIKLKLNHVNTTIVSLEKKTSGEHIQSLRNLLTNKKQELLAVEALMPEEVLDPALSNDTSATAAISAKITEIIDRISDINHKIFQQQQSRKRNNTILGNLQKMLQEVDSFVTLYENHKTNFAKLLQGTSMSFEQLIHITTNKEPIKAEILKLKQNNTGIEASLDVHGEPSLLAQLNLLQAEKNRLEQLLDAPSKAYQQYLTDYLAWRSRIDKIQGHATQDGTITYYEEQVRYIEEELRIEIDAKRAERLEVAKEIFNIKLKLTEIYSELYQPVTLFMDKYRDILKNYPISLNVSLKQKDLEAEFFSFVTHSAKGSFCGRETGQEQLKSILRNCDFSTFVGCQSFLDAAVSNLEFDTRPDLNNAPREIHSQIRIAKETAFYNFLFELDYLEPTYALMLADKDISQLSPGEKGALLLIFYLTLDKADTPLLIDQPEENLDNQSVYEILVPFIKKAKLNRQIIIVTHNPNIAVVCDSEQVISTSIDKFDGNKVEIISGAIENSVINGRIVKVLEGTMPAFAMRSNKYSSIVNT</sequence>
<proteinExistence type="predicted"/>
<dbReference type="Proteomes" id="UP000441336">
    <property type="component" value="Unassembled WGS sequence"/>
</dbReference>
<dbReference type="GO" id="GO:0035312">
    <property type="term" value="F:5'-3' DNA exonuclease activity"/>
    <property type="evidence" value="ECO:0007669"/>
    <property type="project" value="TreeGrafter"/>
</dbReference>
<dbReference type="SUPFAM" id="SSF52540">
    <property type="entry name" value="P-loop containing nucleoside triphosphate hydrolases"/>
    <property type="match status" value="1"/>
</dbReference>
<feature type="domain" description="Polymerase/histidinol phosphatase N-terminal" evidence="1">
    <location>
        <begin position="12"/>
        <end position="83"/>
    </location>
</feature>
<evidence type="ECO:0000313" key="3">
    <source>
        <dbReference type="Proteomes" id="UP000441336"/>
    </source>
</evidence>